<dbReference type="AlphaFoldDB" id="A2SEM2"/>
<dbReference type="EMBL" id="CP000555">
    <property type="protein sequence ID" value="ABM94011.1"/>
    <property type="molecule type" value="Genomic_DNA"/>
</dbReference>
<sequence length="80" mass="9065">MASAWRQLWSLTRPSACPAGSTGIRFFCIATRPQPPIRVDGASLCVRLVTSKQISIQPLRRTMRKFIHRMCLTSFARCIN</sequence>
<keyword evidence="2" id="KW-1185">Reference proteome</keyword>
<name>A2SEM2_METPP</name>
<evidence type="ECO:0000313" key="2">
    <source>
        <dbReference type="Proteomes" id="UP000000366"/>
    </source>
</evidence>
<accession>A2SEM2</accession>
<dbReference type="KEGG" id="mpt:Mpe_A1050"/>
<dbReference type="HOGENOM" id="CLU_2585680_0_0_4"/>
<protein>
    <submittedName>
        <fullName evidence="1">Uncharacterized protein</fullName>
    </submittedName>
</protein>
<reference evidence="1 2" key="1">
    <citation type="journal article" date="2007" name="J. Bacteriol.">
        <title>Whole-genome analysis of the methyl tert-butyl ether-degrading beta-proteobacterium Methylibium petroleiphilum PM1.</title>
        <authorList>
            <person name="Kane S.R."/>
            <person name="Chakicherla A.Y."/>
            <person name="Chain P.S.G."/>
            <person name="Schmidt R."/>
            <person name="Shin M.W."/>
            <person name="Legler T.C."/>
            <person name="Scow K.M."/>
            <person name="Larimer F.W."/>
            <person name="Lucas S.M."/>
            <person name="Richardson P.M."/>
            <person name="Hristova K.R."/>
        </authorList>
    </citation>
    <scope>NUCLEOTIDE SEQUENCE [LARGE SCALE GENOMIC DNA]</scope>
    <source>
        <strain evidence="2">ATCC BAA-1232 / LMG 22953 / PM1</strain>
    </source>
</reference>
<proteinExistence type="predicted"/>
<dbReference type="Proteomes" id="UP000000366">
    <property type="component" value="Chromosome"/>
</dbReference>
<organism evidence="1 2">
    <name type="scientific">Methylibium petroleiphilum (strain ATCC BAA-1232 / LMG 22953 / PM1)</name>
    <dbReference type="NCBI Taxonomy" id="420662"/>
    <lineage>
        <taxon>Bacteria</taxon>
        <taxon>Pseudomonadati</taxon>
        <taxon>Pseudomonadota</taxon>
        <taxon>Betaproteobacteria</taxon>
        <taxon>Burkholderiales</taxon>
        <taxon>Sphaerotilaceae</taxon>
        <taxon>Methylibium</taxon>
    </lineage>
</organism>
<gene>
    <name evidence="1" type="ordered locus">Mpe_A1050</name>
</gene>
<evidence type="ECO:0000313" key="1">
    <source>
        <dbReference type="EMBL" id="ABM94011.1"/>
    </source>
</evidence>